<comment type="similarity">
    <text evidence="1">Belongs to the class-I aminoacyl-tRNA synthetase family.</text>
</comment>
<evidence type="ECO:0000256" key="5">
    <source>
        <dbReference type="ARBA" id="ARBA00022840"/>
    </source>
</evidence>
<evidence type="ECO:0000256" key="7">
    <source>
        <dbReference type="ARBA" id="ARBA00023146"/>
    </source>
</evidence>
<evidence type="ECO:0000256" key="3">
    <source>
        <dbReference type="ARBA" id="ARBA00022598"/>
    </source>
</evidence>
<dbReference type="Gene3D" id="3.40.50.620">
    <property type="entry name" value="HUPs"/>
    <property type="match status" value="1"/>
</dbReference>
<gene>
    <name evidence="8" type="ORF">HWA77_03980</name>
</gene>
<evidence type="ECO:0000256" key="4">
    <source>
        <dbReference type="ARBA" id="ARBA00022741"/>
    </source>
</evidence>
<dbReference type="SUPFAM" id="SSF52374">
    <property type="entry name" value="Nucleotidylyl transferase"/>
    <property type="match status" value="1"/>
</dbReference>
<keyword evidence="4" id="KW-0547">Nucleotide-binding</keyword>
<dbReference type="EC" id="6.1.1.2" evidence="2"/>
<keyword evidence="6" id="KW-0648">Protein biosynthesis</keyword>
<dbReference type="AlphaFoldDB" id="A0A850QMQ8"/>
<dbReference type="Proteomes" id="UP000533429">
    <property type="component" value="Unassembled WGS sequence"/>
</dbReference>
<feature type="non-terminal residue" evidence="8">
    <location>
        <position position="96"/>
    </location>
</feature>
<sequence>MTVTSQPQKILTGDRATGQLHLGHFVGSLQQRVALQHQYQQTILIADMQGLTDNGHNPHKVASNILNVMADYLAVGIDPTKTTICLQSALPALAEL</sequence>
<dbReference type="InterPro" id="IPR002306">
    <property type="entry name" value="Trp-tRNA-ligase"/>
</dbReference>
<proteinExistence type="inferred from homology"/>
<dbReference type="EMBL" id="JABXOR010000249">
    <property type="protein sequence ID" value="NVO99363.1"/>
    <property type="molecule type" value="Genomic_DNA"/>
</dbReference>
<dbReference type="PRINTS" id="PR01039">
    <property type="entry name" value="TRNASYNTHTRP"/>
</dbReference>
<dbReference type="InterPro" id="IPR014729">
    <property type="entry name" value="Rossmann-like_a/b/a_fold"/>
</dbReference>
<evidence type="ECO:0000256" key="2">
    <source>
        <dbReference type="ARBA" id="ARBA00013161"/>
    </source>
</evidence>
<keyword evidence="3 8" id="KW-0436">Ligase</keyword>
<protein>
    <recommendedName>
        <fullName evidence="2">tryptophan--tRNA ligase</fullName>
        <ecNumber evidence="2">6.1.1.2</ecNumber>
    </recommendedName>
</protein>
<evidence type="ECO:0000313" key="8">
    <source>
        <dbReference type="EMBL" id="NVO99363.1"/>
    </source>
</evidence>
<evidence type="ECO:0000256" key="6">
    <source>
        <dbReference type="ARBA" id="ARBA00022917"/>
    </source>
</evidence>
<evidence type="ECO:0000256" key="1">
    <source>
        <dbReference type="ARBA" id="ARBA00005594"/>
    </source>
</evidence>
<dbReference type="InterPro" id="IPR050203">
    <property type="entry name" value="Trp-tRNA_synthetase"/>
</dbReference>
<accession>A0A850QMQ8</accession>
<dbReference type="PANTHER" id="PTHR43766">
    <property type="entry name" value="TRYPTOPHAN--TRNA LIGASE, MITOCHONDRIAL"/>
    <property type="match status" value="1"/>
</dbReference>
<evidence type="ECO:0000313" key="9">
    <source>
        <dbReference type="Proteomes" id="UP000533429"/>
    </source>
</evidence>
<comment type="caution">
    <text evidence="8">The sequence shown here is derived from an EMBL/GenBank/DDBJ whole genome shotgun (WGS) entry which is preliminary data.</text>
</comment>
<dbReference type="Pfam" id="PF00579">
    <property type="entry name" value="tRNA-synt_1b"/>
    <property type="match status" value="1"/>
</dbReference>
<organism evidence="8 9">
    <name type="scientific">Photobacterium damselae subsp. damselae</name>
    <name type="common">Listonella damsela</name>
    <dbReference type="NCBI Taxonomy" id="85581"/>
    <lineage>
        <taxon>Bacteria</taxon>
        <taxon>Pseudomonadati</taxon>
        <taxon>Pseudomonadota</taxon>
        <taxon>Gammaproteobacteria</taxon>
        <taxon>Vibrionales</taxon>
        <taxon>Vibrionaceae</taxon>
        <taxon>Photobacterium</taxon>
    </lineage>
</organism>
<dbReference type="GO" id="GO:0005524">
    <property type="term" value="F:ATP binding"/>
    <property type="evidence" value="ECO:0007669"/>
    <property type="project" value="UniProtKB-KW"/>
</dbReference>
<reference evidence="8 9" key="1">
    <citation type="submission" date="2020-06" db="EMBL/GenBank/DDBJ databases">
        <title>Photobacterium damselae subsp. damselae comparative genomics.</title>
        <authorList>
            <person name="Osorio C.R."/>
        </authorList>
    </citation>
    <scope>NUCLEOTIDE SEQUENCE [LARGE SCALE GENOMIC DNA]</scope>
    <source>
        <strain evidence="8 9">TW250/03</strain>
    </source>
</reference>
<keyword evidence="7" id="KW-0030">Aminoacyl-tRNA synthetase</keyword>
<dbReference type="PANTHER" id="PTHR43766:SF1">
    <property type="entry name" value="TRYPTOPHAN--TRNA LIGASE, MITOCHONDRIAL"/>
    <property type="match status" value="1"/>
</dbReference>
<dbReference type="GO" id="GO:0006436">
    <property type="term" value="P:tryptophanyl-tRNA aminoacylation"/>
    <property type="evidence" value="ECO:0007669"/>
    <property type="project" value="InterPro"/>
</dbReference>
<dbReference type="GO" id="GO:0004830">
    <property type="term" value="F:tryptophan-tRNA ligase activity"/>
    <property type="evidence" value="ECO:0007669"/>
    <property type="project" value="UniProtKB-EC"/>
</dbReference>
<dbReference type="InterPro" id="IPR002305">
    <property type="entry name" value="aa-tRNA-synth_Ic"/>
</dbReference>
<name>A0A850QMQ8_PHODD</name>
<keyword evidence="5" id="KW-0067">ATP-binding</keyword>